<accession>A0ABM5Y213</accession>
<evidence type="ECO:0000313" key="2">
    <source>
        <dbReference type="EMBL" id="AMF99728.1"/>
    </source>
</evidence>
<keyword evidence="3" id="KW-1185">Reference proteome</keyword>
<gene>
    <name evidence="2" type="ORF">AL538_18560</name>
</gene>
<sequence length="100" mass="11132">MGDFNLTSATLITIILFVNFFLARKQKHLDGFYLNAYMLVMAIALTNFDIITVAQLLGASLVFLIASYEPIRTKLPLQGKPLFITQNGIYIALLLSSYIG</sequence>
<organism evidence="2 3">
    <name type="scientific">Vibrio harveyi</name>
    <name type="common">Beneckea harveyi</name>
    <dbReference type="NCBI Taxonomy" id="669"/>
    <lineage>
        <taxon>Bacteria</taxon>
        <taxon>Pseudomonadati</taxon>
        <taxon>Pseudomonadota</taxon>
        <taxon>Gammaproteobacteria</taxon>
        <taxon>Vibrionales</taxon>
        <taxon>Vibrionaceae</taxon>
        <taxon>Vibrio</taxon>
    </lineage>
</organism>
<reference evidence="2" key="1">
    <citation type="submission" date="2018-01" db="EMBL/GenBank/DDBJ databases">
        <title>FDA dAtabase for Regulatory Grade micrObial Sequences (FDA-ARGOS): Supporting development and validation of Infectious Disease Dx tests.</title>
        <authorList>
            <person name="Hoffmann M."/>
            <person name="Allard M."/>
            <person name="Evans P."/>
            <person name="Brown E."/>
            <person name="Tallon L."/>
            <person name="Sadzewicz L."/>
            <person name="Sengamalay N."/>
            <person name="Ott S."/>
            <person name="Godinez A."/>
            <person name="Nagaraj S."/>
            <person name="Vyas G."/>
            <person name="Aluvathingal J."/>
            <person name="Nadendla S."/>
            <person name="Geyer C."/>
            <person name="Sichtig H."/>
        </authorList>
    </citation>
    <scope>NUCLEOTIDE SEQUENCE</scope>
    <source>
        <strain evidence="2">FDAARGOS_107</strain>
    </source>
</reference>
<feature type="transmembrane region" description="Helical" evidence="1">
    <location>
        <begin position="80"/>
        <end position="99"/>
    </location>
</feature>
<name>A0ABM5Y213_VIBHA</name>
<evidence type="ECO:0000256" key="1">
    <source>
        <dbReference type="SAM" id="Phobius"/>
    </source>
</evidence>
<feature type="transmembrane region" description="Helical" evidence="1">
    <location>
        <begin position="6"/>
        <end position="23"/>
    </location>
</feature>
<dbReference type="EMBL" id="CP014039">
    <property type="protein sequence ID" value="AMF99728.1"/>
    <property type="molecule type" value="Genomic_DNA"/>
</dbReference>
<proteinExistence type="predicted"/>
<evidence type="ECO:0000313" key="3">
    <source>
        <dbReference type="Proteomes" id="UP000067422"/>
    </source>
</evidence>
<protein>
    <submittedName>
        <fullName evidence="2">Uncharacterized protein</fullName>
    </submittedName>
</protein>
<dbReference type="Proteomes" id="UP000067422">
    <property type="component" value="Chromosome 2"/>
</dbReference>
<feature type="transmembrane region" description="Helical" evidence="1">
    <location>
        <begin position="35"/>
        <end position="68"/>
    </location>
</feature>
<keyword evidence="1" id="KW-0812">Transmembrane</keyword>
<keyword evidence="1" id="KW-0472">Membrane</keyword>
<keyword evidence="1" id="KW-1133">Transmembrane helix</keyword>
<dbReference type="RefSeq" id="WP_061066018.1">
    <property type="nucleotide sequence ID" value="NZ_BGNF01000010.1"/>
</dbReference>